<keyword evidence="3" id="KW-1185">Reference proteome</keyword>
<evidence type="ECO:0008006" key="4">
    <source>
        <dbReference type="Google" id="ProtNLM"/>
    </source>
</evidence>
<dbReference type="AlphaFoldDB" id="A0A9N7VYT2"/>
<reference evidence="2" key="1">
    <citation type="submission" date="2020-03" db="EMBL/GenBank/DDBJ databases">
        <authorList>
            <person name="Weist P."/>
        </authorList>
    </citation>
    <scope>NUCLEOTIDE SEQUENCE</scope>
</reference>
<organism evidence="2 3">
    <name type="scientific">Pleuronectes platessa</name>
    <name type="common">European plaice</name>
    <dbReference type="NCBI Taxonomy" id="8262"/>
    <lineage>
        <taxon>Eukaryota</taxon>
        <taxon>Metazoa</taxon>
        <taxon>Chordata</taxon>
        <taxon>Craniata</taxon>
        <taxon>Vertebrata</taxon>
        <taxon>Euteleostomi</taxon>
        <taxon>Actinopterygii</taxon>
        <taxon>Neopterygii</taxon>
        <taxon>Teleostei</taxon>
        <taxon>Neoteleostei</taxon>
        <taxon>Acanthomorphata</taxon>
        <taxon>Carangaria</taxon>
        <taxon>Pleuronectiformes</taxon>
        <taxon>Pleuronectoidei</taxon>
        <taxon>Pleuronectidae</taxon>
        <taxon>Pleuronectes</taxon>
    </lineage>
</organism>
<feature type="chain" id="PRO_5040441541" description="Secreted protein" evidence="1">
    <location>
        <begin position="30"/>
        <end position="122"/>
    </location>
</feature>
<feature type="signal peptide" evidence="1">
    <location>
        <begin position="1"/>
        <end position="29"/>
    </location>
</feature>
<comment type="caution">
    <text evidence="2">The sequence shown here is derived from an EMBL/GenBank/DDBJ whole genome shotgun (WGS) entry which is preliminary data.</text>
</comment>
<dbReference type="EMBL" id="CADEAL010004310">
    <property type="protein sequence ID" value="CAB1456745.1"/>
    <property type="molecule type" value="Genomic_DNA"/>
</dbReference>
<evidence type="ECO:0000256" key="1">
    <source>
        <dbReference type="SAM" id="SignalP"/>
    </source>
</evidence>
<proteinExistence type="predicted"/>
<gene>
    <name evidence="2" type="ORF">PLEPLA_LOCUS44537</name>
</gene>
<accession>A0A9N7VYT2</accession>
<protein>
    <recommendedName>
        <fullName evidence="4">Secreted protein</fullName>
    </recommendedName>
</protein>
<dbReference type="Proteomes" id="UP001153269">
    <property type="component" value="Unassembled WGS sequence"/>
</dbReference>
<sequence>MSSGCWFHVSSSLLVDLSVFVYAVLHVAAHPGNSRDLAEKQSLRSGYVTCQSPLLSSGSLGDVGLLDQCLRLASGGPQYCMCSGSRLLGGGLYPGCTRAAHCEAGDTPADFTHLRAGHISPA</sequence>
<evidence type="ECO:0000313" key="3">
    <source>
        <dbReference type="Proteomes" id="UP001153269"/>
    </source>
</evidence>
<name>A0A9N7VYT2_PLEPL</name>
<evidence type="ECO:0000313" key="2">
    <source>
        <dbReference type="EMBL" id="CAB1456745.1"/>
    </source>
</evidence>
<keyword evidence="1" id="KW-0732">Signal</keyword>